<dbReference type="Proteomes" id="UP000326903">
    <property type="component" value="Unassembled WGS sequence"/>
</dbReference>
<evidence type="ECO:0000256" key="3">
    <source>
        <dbReference type="RuleBase" id="RU363015"/>
    </source>
</evidence>
<dbReference type="GO" id="GO:0008714">
    <property type="term" value="F:AMP nucleosidase activity"/>
    <property type="evidence" value="ECO:0007669"/>
    <property type="project" value="UniProtKB-EC"/>
</dbReference>
<keyword evidence="3" id="KW-0203">Cytokinin biosynthesis</keyword>
<dbReference type="AlphaFoldDB" id="A0A5J5IKI1"/>
<evidence type="ECO:0000313" key="5">
    <source>
        <dbReference type="Proteomes" id="UP000326903"/>
    </source>
</evidence>
<dbReference type="RefSeq" id="WP_150413639.1">
    <property type="nucleotide sequence ID" value="NZ_VYQF01000001.1"/>
</dbReference>
<keyword evidence="3" id="KW-0378">Hydrolase</keyword>
<comment type="catalytic activity">
    <reaction evidence="1">
        <text>AMP + H2O = D-ribose 5-phosphate + adenine</text>
        <dbReference type="Rhea" id="RHEA:20129"/>
        <dbReference type="ChEBI" id="CHEBI:15377"/>
        <dbReference type="ChEBI" id="CHEBI:16708"/>
        <dbReference type="ChEBI" id="CHEBI:78346"/>
        <dbReference type="ChEBI" id="CHEBI:456215"/>
        <dbReference type="EC" id="3.2.2.4"/>
    </reaction>
</comment>
<gene>
    <name evidence="4" type="ORF">FW778_05725</name>
</gene>
<dbReference type="SUPFAM" id="SSF102405">
    <property type="entry name" value="MCP/YpsA-like"/>
    <property type="match status" value="1"/>
</dbReference>
<dbReference type="EC" id="3.2.2.n1" evidence="3"/>
<comment type="caution">
    <text evidence="4">The sequence shown here is derived from an EMBL/GenBank/DDBJ whole genome shotgun (WGS) entry which is preliminary data.</text>
</comment>
<dbReference type="Gene3D" id="3.40.50.450">
    <property type="match status" value="1"/>
</dbReference>
<evidence type="ECO:0000256" key="1">
    <source>
        <dbReference type="ARBA" id="ARBA00000274"/>
    </source>
</evidence>
<proteinExistence type="inferred from homology"/>
<reference evidence="4 5" key="1">
    <citation type="submission" date="2019-09" db="EMBL/GenBank/DDBJ databases">
        <title>Draft genome sequence of Ginsengibacter sp. BR5-29.</title>
        <authorList>
            <person name="Im W.-T."/>
        </authorList>
    </citation>
    <scope>NUCLEOTIDE SEQUENCE [LARGE SCALE GENOMIC DNA]</scope>
    <source>
        <strain evidence="4 5">BR5-29</strain>
    </source>
</reference>
<organism evidence="4 5">
    <name type="scientific">Ginsengibacter hankyongi</name>
    <dbReference type="NCBI Taxonomy" id="2607284"/>
    <lineage>
        <taxon>Bacteria</taxon>
        <taxon>Pseudomonadati</taxon>
        <taxon>Bacteroidota</taxon>
        <taxon>Chitinophagia</taxon>
        <taxon>Chitinophagales</taxon>
        <taxon>Chitinophagaceae</taxon>
        <taxon>Ginsengibacter</taxon>
    </lineage>
</organism>
<comment type="similarity">
    <text evidence="2 3">Belongs to the LOG family.</text>
</comment>
<protein>
    <recommendedName>
        <fullName evidence="3">Cytokinin riboside 5'-monophosphate phosphoribohydrolase</fullName>
        <ecNumber evidence="3">3.2.2.n1</ecNumber>
    </recommendedName>
</protein>
<dbReference type="PANTHER" id="PTHR31223:SF70">
    <property type="entry name" value="LOG FAMILY PROTEIN YJL055W"/>
    <property type="match status" value="1"/>
</dbReference>
<dbReference type="PANTHER" id="PTHR31223">
    <property type="entry name" value="LOG FAMILY PROTEIN YJL055W"/>
    <property type="match status" value="1"/>
</dbReference>
<dbReference type="EMBL" id="VYQF01000001">
    <property type="protein sequence ID" value="KAA9041519.1"/>
    <property type="molecule type" value="Genomic_DNA"/>
</dbReference>
<dbReference type="NCBIfam" id="TIGR00730">
    <property type="entry name" value="Rossman fold protein, TIGR00730 family"/>
    <property type="match status" value="1"/>
</dbReference>
<sequence length="177" mass="19679">MAITSLAVFCGSKEGNNPLFCEHAKELGYLLAQKNITLIYGGSNKGIMGAVANGVLEKGGRVIGVIPKLLNGIEHSHAGISEMHETEDMHERKKMLYAKADAALVLPGGYGTMDELFEMLTWNQLNIHDKKIFILNSAGFYNHLIAHFKMMEQENFLYKKITEQLTIISSPQELILI</sequence>
<dbReference type="Pfam" id="PF03641">
    <property type="entry name" value="Lysine_decarbox"/>
    <property type="match status" value="1"/>
</dbReference>
<dbReference type="GO" id="GO:0005829">
    <property type="term" value="C:cytosol"/>
    <property type="evidence" value="ECO:0007669"/>
    <property type="project" value="TreeGrafter"/>
</dbReference>
<evidence type="ECO:0000256" key="2">
    <source>
        <dbReference type="ARBA" id="ARBA00006763"/>
    </source>
</evidence>
<evidence type="ECO:0000313" key="4">
    <source>
        <dbReference type="EMBL" id="KAA9041519.1"/>
    </source>
</evidence>
<dbReference type="GO" id="GO:0009691">
    <property type="term" value="P:cytokinin biosynthetic process"/>
    <property type="evidence" value="ECO:0007669"/>
    <property type="project" value="UniProtKB-UniRule"/>
</dbReference>
<keyword evidence="5" id="KW-1185">Reference proteome</keyword>
<dbReference type="InterPro" id="IPR031100">
    <property type="entry name" value="LOG_fam"/>
</dbReference>
<accession>A0A5J5IKI1</accession>
<dbReference type="InterPro" id="IPR005269">
    <property type="entry name" value="LOG"/>
</dbReference>
<name>A0A5J5IKI1_9BACT</name>